<evidence type="ECO:0000256" key="1">
    <source>
        <dbReference type="ARBA" id="ARBA00007532"/>
    </source>
</evidence>
<dbReference type="PANTHER" id="PTHR43014:SF2">
    <property type="entry name" value="MERCURIC REDUCTASE"/>
    <property type="match status" value="1"/>
</dbReference>
<evidence type="ECO:0000259" key="5">
    <source>
        <dbReference type="Pfam" id="PF02852"/>
    </source>
</evidence>
<dbReference type="PIRSF" id="PIRSF000350">
    <property type="entry name" value="Mercury_reductase_MerA"/>
    <property type="match status" value="1"/>
</dbReference>
<keyword evidence="3 4" id="KW-0274">FAD</keyword>
<dbReference type="GO" id="GO:0050660">
    <property type="term" value="F:flavin adenine dinucleotide binding"/>
    <property type="evidence" value="ECO:0007669"/>
    <property type="project" value="TreeGrafter"/>
</dbReference>
<dbReference type="PRINTS" id="PR00368">
    <property type="entry name" value="FADPNR"/>
</dbReference>
<dbReference type="GO" id="GO:0003955">
    <property type="term" value="F:NAD(P)H dehydrogenase (quinone) activity"/>
    <property type="evidence" value="ECO:0007669"/>
    <property type="project" value="TreeGrafter"/>
</dbReference>
<dbReference type="AlphaFoldDB" id="A0A916R7Z6"/>
<evidence type="ECO:0000259" key="6">
    <source>
        <dbReference type="Pfam" id="PF07992"/>
    </source>
</evidence>
<dbReference type="InterPro" id="IPR023753">
    <property type="entry name" value="FAD/NAD-binding_dom"/>
</dbReference>
<protein>
    <submittedName>
        <fullName evidence="7">Dihydrolipoamide dehydrogenase</fullName>
    </submittedName>
</protein>
<keyword evidence="4" id="KW-0520">NAD</keyword>
<reference evidence="7 8" key="1">
    <citation type="journal article" date="2014" name="Int. J. Syst. Evol. Microbiol.">
        <title>Complete genome sequence of Corynebacterium casei LMG S-19264T (=DSM 44701T), isolated from a smear-ripened cheese.</title>
        <authorList>
            <consortium name="US DOE Joint Genome Institute (JGI-PGF)"/>
            <person name="Walter F."/>
            <person name="Albersmeier A."/>
            <person name="Kalinowski J."/>
            <person name="Ruckert C."/>
        </authorList>
    </citation>
    <scope>NUCLEOTIDE SEQUENCE [LARGE SCALE GENOMIC DNA]</scope>
    <source>
        <strain evidence="7 8">CGMCC 1.15896</strain>
    </source>
</reference>
<evidence type="ECO:0000256" key="4">
    <source>
        <dbReference type="PIRSR" id="PIRSR000350-3"/>
    </source>
</evidence>
<dbReference type="PRINTS" id="PR00411">
    <property type="entry name" value="PNDRDTASEI"/>
</dbReference>
<sequence>MGKVAQFERVDVCIIGGGPAGLMLAEGARRKGYSVTLIEAGFTGGAGANWGAIPSQALAACAHRAHLIRNSGQLGIGADEPRINFARINGHIRSIIAETAPDHSPEHLKAIGVEVIIAQARFSDRRTVLANDRAIRAKHFVIATGALPNIPAIPGLETIEYLTPHTIFELTRRPAHLLVLGGGATGMSLAQSHLRLGCEVTVIDMLEPLSDHDPELRAVGLRALEREGLGLFANTGIVGIGKNGDTIEVEIKSGPNEQVLTVSHVLLAAGHTPSLEGLNLAAGRIKRTPRGLLLNKNFRTSNPRVYCIGDATGDVASIGTARQHCEKVLAQIGNPFSILPQPFASEPLQIDVTYTDPELAQIGLNEPAARQRHKNRFAVTRLPFAQNSKALANRQLNGHIKLIVHASGRLLGASIAGPQAGEIASLAALAIDNGLSVVELARAPMVYTSYGQILSSAASRHLQEHQLAPIWHGLPLGKHLLP</sequence>
<comment type="caution">
    <text evidence="7">The sequence shown here is derived from an EMBL/GenBank/DDBJ whole genome shotgun (WGS) entry which is preliminary data.</text>
</comment>
<dbReference type="PANTHER" id="PTHR43014">
    <property type="entry name" value="MERCURIC REDUCTASE"/>
    <property type="match status" value="1"/>
</dbReference>
<evidence type="ECO:0000256" key="2">
    <source>
        <dbReference type="ARBA" id="ARBA00022630"/>
    </source>
</evidence>
<dbReference type="Gene3D" id="3.30.390.30">
    <property type="match status" value="1"/>
</dbReference>
<gene>
    <name evidence="7" type="ORF">GCM10011499_08490</name>
</gene>
<keyword evidence="2" id="KW-0285">Flavoprotein</keyword>
<feature type="domain" description="Pyridine nucleotide-disulphide oxidoreductase dimerisation" evidence="5">
    <location>
        <begin position="352"/>
        <end position="446"/>
    </location>
</feature>
<dbReference type="Pfam" id="PF07992">
    <property type="entry name" value="Pyr_redox_2"/>
    <property type="match status" value="1"/>
</dbReference>
<name>A0A916R7Z6_9HYPH</name>
<feature type="domain" description="FAD/NAD(P)-binding" evidence="6">
    <location>
        <begin position="11"/>
        <end position="323"/>
    </location>
</feature>
<dbReference type="Proteomes" id="UP000596977">
    <property type="component" value="Unassembled WGS sequence"/>
</dbReference>
<dbReference type="SUPFAM" id="SSF55424">
    <property type="entry name" value="FAD/NAD-linked reductases, dimerisation (C-terminal) domain"/>
    <property type="match status" value="1"/>
</dbReference>
<dbReference type="InterPro" id="IPR036188">
    <property type="entry name" value="FAD/NAD-bd_sf"/>
</dbReference>
<dbReference type="EMBL" id="BMKB01000001">
    <property type="protein sequence ID" value="GGA41192.1"/>
    <property type="molecule type" value="Genomic_DNA"/>
</dbReference>
<proteinExistence type="inferred from homology"/>
<evidence type="ECO:0000313" key="7">
    <source>
        <dbReference type="EMBL" id="GGA41192.1"/>
    </source>
</evidence>
<dbReference type="InterPro" id="IPR001100">
    <property type="entry name" value="Pyr_nuc-diS_OxRdtase"/>
</dbReference>
<keyword evidence="4" id="KW-0547">Nucleotide-binding</keyword>
<dbReference type="SUPFAM" id="SSF51905">
    <property type="entry name" value="FAD/NAD(P)-binding domain"/>
    <property type="match status" value="1"/>
</dbReference>
<feature type="binding site" evidence="4">
    <location>
        <position position="310"/>
    </location>
    <ligand>
        <name>FAD</name>
        <dbReference type="ChEBI" id="CHEBI:57692"/>
    </ligand>
</feature>
<comment type="cofactor">
    <cofactor evidence="4">
        <name>FAD</name>
        <dbReference type="ChEBI" id="CHEBI:57692"/>
    </cofactor>
    <text evidence="4">Binds 1 FAD per subunit.</text>
</comment>
<organism evidence="7 8">
    <name type="scientific">Pelagibacterium lentulum</name>
    <dbReference type="NCBI Taxonomy" id="2029865"/>
    <lineage>
        <taxon>Bacteria</taxon>
        <taxon>Pseudomonadati</taxon>
        <taxon>Pseudomonadota</taxon>
        <taxon>Alphaproteobacteria</taxon>
        <taxon>Hyphomicrobiales</taxon>
        <taxon>Devosiaceae</taxon>
        <taxon>Pelagibacterium</taxon>
    </lineage>
</organism>
<accession>A0A916R7Z6</accession>
<evidence type="ECO:0000313" key="8">
    <source>
        <dbReference type="Proteomes" id="UP000596977"/>
    </source>
</evidence>
<dbReference type="Gene3D" id="3.50.50.60">
    <property type="entry name" value="FAD/NAD(P)-binding domain"/>
    <property type="match status" value="2"/>
</dbReference>
<comment type="similarity">
    <text evidence="1">Belongs to the class-I pyridine nucleotide-disulfide oxidoreductase family.</text>
</comment>
<dbReference type="InterPro" id="IPR004099">
    <property type="entry name" value="Pyr_nucl-diS_OxRdtase_dimer"/>
</dbReference>
<evidence type="ECO:0000256" key="3">
    <source>
        <dbReference type="ARBA" id="ARBA00022827"/>
    </source>
</evidence>
<feature type="binding site" evidence="4">
    <location>
        <position position="270"/>
    </location>
    <ligand>
        <name>NAD(+)</name>
        <dbReference type="ChEBI" id="CHEBI:57540"/>
    </ligand>
</feature>
<dbReference type="InterPro" id="IPR016156">
    <property type="entry name" value="FAD/NAD-linked_Rdtase_dimer_sf"/>
</dbReference>
<keyword evidence="8" id="KW-1185">Reference proteome</keyword>
<dbReference type="Pfam" id="PF02852">
    <property type="entry name" value="Pyr_redox_dim"/>
    <property type="match status" value="1"/>
</dbReference>